<proteinExistence type="predicted"/>
<feature type="compositionally biased region" description="Basic and acidic residues" evidence="1">
    <location>
        <begin position="29"/>
        <end position="44"/>
    </location>
</feature>
<protein>
    <submittedName>
        <fullName evidence="2">Uncharacterized protein</fullName>
    </submittedName>
</protein>
<evidence type="ECO:0000313" key="2">
    <source>
        <dbReference type="EMBL" id="CAK9219029.1"/>
    </source>
</evidence>
<feature type="compositionally biased region" description="Polar residues" evidence="1">
    <location>
        <begin position="1"/>
        <end position="14"/>
    </location>
</feature>
<evidence type="ECO:0000256" key="1">
    <source>
        <dbReference type="SAM" id="MobiDB-lite"/>
    </source>
</evidence>
<dbReference type="Proteomes" id="UP001497512">
    <property type="component" value="Chromosome 3"/>
</dbReference>
<sequence length="104" mass="11535">MGKIRNSSSASAAQQEDPAKICRRKSERNRKGAREHGRGRHDGEAPPGIAPGGEPWAGIRPGATDRKDFVSGSDLPRWICQLALFWGPRLRLTRVRDFADAWSQ</sequence>
<dbReference type="EMBL" id="OZ019895">
    <property type="protein sequence ID" value="CAK9219029.1"/>
    <property type="molecule type" value="Genomic_DNA"/>
</dbReference>
<reference evidence="2" key="1">
    <citation type="submission" date="2024-02" db="EMBL/GenBank/DDBJ databases">
        <authorList>
            <consortium name="ELIXIR-Norway"/>
            <consortium name="Elixir Norway"/>
        </authorList>
    </citation>
    <scope>NUCLEOTIDE SEQUENCE</scope>
</reference>
<keyword evidence="3" id="KW-1185">Reference proteome</keyword>
<organism evidence="2 3">
    <name type="scientific">Sphagnum troendelagicum</name>
    <dbReference type="NCBI Taxonomy" id="128251"/>
    <lineage>
        <taxon>Eukaryota</taxon>
        <taxon>Viridiplantae</taxon>
        <taxon>Streptophyta</taxon>
        <taxon>Embryophyta</taxon>
        <taxon>Bryophyta</taxon>
        <taxon>Sphagnophytina</taxon>
        <taxon>Sphagnopsida</taxon>
        <taxon>Sphagnales</taxon>
        <taxon>Sphagnaceae</taxon>
        <taxon>Sphagnum</taxon>
    </lineage>
</organism>
<accession>A0ABP0UDE1</accession>
<evidence type="ECO:0000313" key="3">
    <source>
        <dbReference type="Proteomes" id="UP001497512"/>
    </source>
</evidence>
<name>A0ABP0UDE1_9BRYO</name>
<feature type="region of interest" description="Disordered" evidence="1">
    <location>
        <begin position="1"/>
        <end position="68"/>
    </location>
</feature>
<gene>
    <name evidence="2" type="ORF">CSSPTR1EN2_LOCUS14280</name>
</gene>